<feature type="compositionally biased region" description="Polar residues" evidence="2">
    <location>
        <begin position="177"/>
        <end position="186"/>
    </location>
</feature>
<feature type="region of interest" description="Disordered" evidence="2">
    <location>
        <begin position="177"/>
        <end position="200"/>
    </location>
</feature>
<dbReference type="AlphaFoldDB" id="A0A0F7SIK7"/>
<feature type="compositionally biased region" description="Low complexity" evidence="2">
    <location>
        <begin position="69"/>
        <end position="81"/>
    </location>
</feature>
<reference evidence="4" key="1">
    <citation type="submission" date="2014-08" db="EMBL/GenBank/DDBJ databases">
        <authorList>
            <person name="Sharma Rahul"/>
            <person name="Thines Marco"/>
        </authorList>
    </citation>
    <scope>NUCLEOTIDE SEQUENCE</scope>
</reference>
<dbReference type="InterPro" id="IPR050667">
    <property type="entry name" value="PPR-containing_protein"/>
</dbReference>
<dbReference type="InterPro" id="IPR057027">
    <property type="entry name" value="TPR_mt"/>
</dbReference>
<dbReference type="PANTHER" id="PTHR47939">
    <property type="entry name" value="MEMBRANE-ASSOCIATED SALT-INDUCIBLE PROTEIN-LIKE"/>
    <property type="match status" value="1"/>
</dbReference>
<organism evidence="4">
    <name type="scientific">Phaffia rhodozyma</name>
    <name type="common">Yeast</name>
    <name type="synonym">Xanthophyllomyces dendrorhous</name>
    <dbReference type="NCBI Taxonomy" id="264483"/>
    <lineage>
        <taxon>Eukaryota</taxon>
        <taxon>Fungi</taxon>
        <taxon>Dikarya</taxon>
        <taxon>Basidiomycota</taxon>
        <taxon>Agaricomycotina</taxon>
        <taxon>Tremellomycetes</taxon>
        <taxon>Cystofilobasidiales</taxon>
        <taxon>Mrakiaceae</taxon>
        <taxon>Phaffia</taxon>
    </lineage>
</organism>
<dbReference type="InterPro" id="IPR011990">
    <property type="entry name" value="TPR-like_helical_dom_sf"/>
</dbReference>
<evidence type="ECO:0000256" key="1">
    <source>
        <dbReference type="ARBA" id="ARBA00022737"/>
    </source>
</evidence>
<name>A0A0F7SIK7_PHARH</name>
<evidence type="ECO:0000256" key="2">
    <source>
        <dbReference type="SAM" id="MobiDB-lite"/>
    </source>
</evidence>
<sequence length="827" mass="91291">MDRRLYTTKCGLEPWRLSCDQVQYRLRIRLNEFPIYLLLGKSNKKSKFGPRLSNKVPASSISPSEQPPRSSSNASDSSRSNQVPFGIQASPFGSTPSNQPVRLSAKSTPLFGPELDKGTRSTSRSFPTTASNRLKNKKKPNTSSKVSERDIEAGPSYTPSWLISSATNAWARRYTAPHQSWDSSKGPSPVRVPRIPPPQHKEALRDCNERLFRILTGPTPIVPGPKSQTPSIVTSNRLSSALSIATDMQSLALTPDGTTYSTLIRICLAAQSDRVLHLSRIEAVRKQRQLANQSDGQPITGDSLTEEMALEKANNQSWLESRRELLVQLTGKEYADGVRGQTGVWFGSVEWEIGWALYVESVSLGVKVDREGLDALIQLSHIHPTLSARITALLTEPRLKPTSQTLTLALAPYLHSKTTYLQPKLQDLTSTLDVILSLYATHRARGLVPRREVVEQITARLVAVGWTRAAVEMAGDFVGIGELNDLSDEAWLGLMRAICRKKHVSSLISIWDLAVKTGRVTPDIGLLQEMTNLAGSCGLPEFAIEIFQLTKEIQSEPLEEYQMAPIVEGWMKAGDLEAAFHSLSLMRLEGVDLSLEAAKPILDGITAGLSLGLEAHREEITKRIDEAWFTLEASKEARGVVDVASANVIMQACLAVLDFSRATETFNEFETLGITPDLESYHLLLEACMLRPDTTFPLYSQAIDLLTASSVEFTPRTYERMIAFLCTQPHHVFEPGAFDLLARSKEAGGPTHRTYDVLIERCALEGDGRLKSLVQEMRMYGFVPGTVLSKRIADAGYASLVGGKDWNRQPVDSDDVSKRMGMVGPHL</sequence>
<evidence type="ECO:0000259" key="3">
    <source>
        <dbReference type="Pfam" id="PF23276"/>
    </source>
</evidence>
<accession>A0A0F7SIK7</accession>
<feature type="region of interest" description="Disordered" evidence="2">
    <location>
        <begin position="47"/>
        <end position="153"/>
    </location>
</feature>
<feature type="domain" description="Pentatricopeptide repeat-containing protein-mitochondrial" evidence="3">
    <location>
        <begin position="525"/>
        <end position="669"/>
    </location>
</feature>
<dbReference type="Pfam" id="PF23276">
    <property type="entry name" value="TPR_24"/>
    <property type="match status" value="1"/>
</dbReference>
<proteinExistence type="predicted"/>
<evidence type="ECO:0000313" key="4">
    <source>
        <dbReference type="EMBL" id="CDZ98245.1"/>
    </source>
</evidence>
<feature type="compositionally biased region" description="Polar residues" evidence="2">
    <location>
        <begin position="120"/>
        <end position="133"/>
    </location>
</feature>
<dbReference type="Gene3D" id="1.25.40.10">
    <property type="entry name" value="Tetratricopeptide repeat domain"/>
    <property type="match status" value="2"/>
</dbReference>
<keyword evidence="1" id="KW-0677">Repeat</keyword>
<dbReference type="PANTHER" id="PTHR47939:SF13">
    <property type="entry name" value="OS03G0201400 PROTEIN"/>
    <property type="match status" value="1"/>
</dbReference>
<dbReference type="EMBL" id="LN483326">
    <property type="protein sequence ID" value="CDZ98245.1"/>
    <property type="molecule type" value="Genomic_DNA"/>
</dbReference>
<protein>
    <recommendedName>
        <fullName evidence="3">Pentatricopeptide repeat-containing protein-mitochondrial domain-containing protein</fullName>
    </recommendedName>
</protein>
<feature type="compositionally biased region" description="Polar residues" evidence="2">
    <location>
        <begin position="56"/>
        <end position="68"/>
    </location>
</feature>
<feature type="compositionally biased region" description="Polar residues" evidence="2">
    <location>
        <begin position="91"/>
        <end position="107"/>
    </location>
</feature>